<organism evidence="4 5">
    <name type="scientific">Gossypium arboreum</name>
    <name type="common">Tree cotton</name>
    <name type="synonym">Gossypium nanking</name>
    <dbReference type="NCBI Taxonomy" id="29729"/>
    <lineage>
        <taxon>Eukaryota</taxon>
        <taxon>Viridiplantae</taxon>
        <taxon>Streptophyta</taxon>
        <taxon>Embryophyta</taxon>
        <taxon>Tracheophyta</taxon>
        <taxon>Spermatophyta</taxon>
        <taxon>Magnoliopsida</taxon>
        <taxon>eudicotyledons</taxon>
        <taxon>Gunneridae</taxon>
        <taxon>Pentapetalae</taxon>
        <taxon>rosids</taxon>
        <taxon>malvids</taxon>
        <taxon>Malvales</taxon>
        <taxon>Malvaceae</taxon>
        <taxon>Malvoideae</taxon>
        <taxon>Gossypium</taxon>
    </lineage>
</organism>
<dbReference type="Gene3D" id="1.20.1270.60">
    <property type="entry name" value="Arfaptin homology (AH) domain/BAR domain"/>
    <property type="match status" value="1"/>
</dbReference>
<dbReference type="InterPro" id="IPR001452">
    <property type="entry name" value="SH3_domain"/>
</dbReference>
<protein>
    <submittedName>
        <fullName evidence="4">Rho guanine nucleotide exchange factor 6</fullName>
    </submittedName>
</protein>
<dbReference type="SMART" id="SM00326">
    <property type="entry name" value="SH3"/>
    <property type="match status" value="1"/>
</dbReference>
<accession>A0A0B0PWH3</accession>
<reference evidence="5" key="1">
    <citation type="submission" date="2014-09" db="EMBL/GenBank/DDBJ databases">
        <authorList>
            <person name="Mudge J."/>
            <person name="Ramaraj T."/>
            <person name="Lindquist I.E."/>
            <person name="Bharti A.K."/>
            <person name="Sundararajan A."/>
            <person name="Cameron C.T."/>
            <person name="Woodward J.E."/>
            <person name="May G.D."/>
            <person name="Brubaker C."/>
            <person name="Broadhvest J."/>
            <person name="Wilkins T.A."/>
        </authorList>
    </citation>
    <scope>NUCLEOTIDE SEQUENCE</scope>
    <source>
        <strain evidence="5">cv. AKA8401</strain>
    </source>
</reference>
<keyword evidence="5" id="KW-1185">Reference proteome</keyword>
<dbReference type="InterPro" id="IPR050384">
    <property type="entry name" value="Endophilin_SH3RF"/>
</dbReference>
<dbReference type="PROSITE" id="PS50002">
    <property type="entry name" value="SH3"/>
    <property type="match status" value="1"/>
</dbReference>
<dbReference type="Gene3D" id="2.30.30.40">
    <property type="entry name" value="SH3 Domains"/>
    <property type="match status" value="1"/>
</dbReference>
<evidence type="ECO:0000313" key="4">
    <source>
        <dbReference type="EMBL" id="KHG30793.1"/>
    </source>
</evidence>
<dbReference type="Pfam" id="PF00018">
    <property type="entry name" value="SH3_1"/>
    <property type="match status" value="1"/>
</dbReference>
<name>A0A0B0PWH3_GOSAR</name>
<dbReference type="SUPFAM" id="SSF103657">
    <property type="entry name" value="BAR/IMD domain-like"/>
    <property type="match status" value="1"/>
</dbReference>
<dbReference type="InterPro" id="IPR027267">
    <property type="entry name" value="AH/BAR_dom_sf"/>
</dbReference>
<evidence type="ECO:0000259" key="3">
    <source>
        <dbReference type="PROSITE" id="PS50002"/>
    </source>
</evidence>
<evidence type="ECO:0000256" key="2">
    <source>
        <dbReference type="PROSITE-ProRule" id="PRU00192"/>
    </source>
</evidence>
<dbReference type="PANTHER" id="PTHR14167:SF77">
    <property type="entry name" value="SH3 DOMAIN-CONTAINING PROTEIN 3"/>
    <property type="match status" value="1"/>
</dbReference>
<dbReference type="PRINTS" id="PR00499">
    <property type="entry name" value="P67PHOX"/>
</dbReference>
<gene>
    <name evidence="4" type="ORF">F383_15523</name>
</gene>
<proteinExistence type="predicted"/>
<dbReference type="EMBL" id="KN460109">
    <property type="protein sequence ID" value="KHG30793.1"/>
    <property type="molecule type" value="Genomic_DNA"/>
</dbReference>
<sequence length="360" mass="40255">MDAFRRQASKLREQVAKQQQAVIKQFSGTGYESSDVVVIDEIEMQRHQQLDKLYKSTRSARDFQKEVIKAAEAFTAIGYKHIETGTKFSEECCRYGTENSENINENVLAKAAAIYGDGCKHVEKEQEDLIKLLSQQVLDPLRAMSAGAPLEDARHLAQRYSRMRQEAEALIVFGNTQLILNMISKQAADISRRQARIREAPIPENVAKLHAAEAKMQELKANMAVLGKEASAALAAVEAQQQRLTLQRLVAMVEGEKTYHLRVAAILNEIEAEMVSEKQRKESAPPVIVPENGSEKTMYYLAEATYPFSASSEKELSLSIGDFVVVRKVSPTGWSEGECKGKAGWFPSAYVEKRQRLPSE</sequence>
<dbReference type="PANTHER" id="PTHR14167">
    <property type="entry name" value="SH3 DOMAIN-CONTAINING"/>
    <property type="match status" value="1"/>
</dbReference>
<dbReference type="Proteomes" id="UP000032142">
    <property type="component" value="Unassembled WGS sequence"/>
</dbReference>
<evidence type="ECO:0000313" key="5">
    <source>
        <dbReference type="Proteomes" id="UP000032142"/>
    </source>
</evidence>
<dbReference type="SUPFAM" id="SSF50044">
    <property type="entry name" value="SH3-domain"/>
    <property type="match status" value="1"/>
</dbReference>
<dbReference type="AlphaFoldDB" id="A0A0B0PWH3"/>
<dbReference type="InterPro" id="IPR036028">
    <property type="entry name" value="SH3-like_dom_sf"/>
</dbReference>
<evidence type="ECO:0000256" key="1">
    <source>
        <dbReference type="ARBA" id="ARBA00022443"/>
    </source>
</evidence>
<feature type="domain" description="SH3" evidence="3">
    <location>
        <begin position="297"/>
        <end position="356"/>
    </location>
</feature>
<keyword evidence="1 2" id="KW-0728">SH3 domain</keyword>